<protein>
    <submittedName>
        <fullName evidence="1">Uncharacterized protein</fullName>
    </submittedName>
</protein>
<accession>A0A3B1DM32</accession>
<name>A0A3B1DM32_9ZZZZ</name>
<reference evidence="1" key="1">
    <citation type="submission" date="2018-06" db="EMBL/GenBank/DDBJ databases">
        <authorList>
            <person name="Zhirakovskaya E."/>
        </authorList>
    </citation>
    <scope>NUCLEOTIDE SEQUENCE</scope>
</reference>
<evidence type="ECO:0000313" key="1">
    <source>
        <dbReference type="EMBL" id="VAX35990.1"/>
    </source>
</evidence>
<proteinExistence type="predicted"/>
<dbReference type="AlphaFoldDB" id="A0A3B1DM32"/>
<dbReference type="EMBL" id="UOGK01000025">
    <property type="protein sequence ID" value="VAX35990.1"/>
    <property type="molecule type" value="Genomic_DNA"/>
</dbReference>
<gene>
    <name evidence="1" type="ORF">MNBD_PLANCTO03-2233</name>
</gene>
<sequence>MSDQRHERMPPKMLLEHLEPFVVAPGWRFDRLDMEPLGVSVDPAHRFDILRAASGRFLDRLVHLDRLTFGAVGMSMPEWLFNDVSALPGVIAGLGVRARILPAELLTRLGFDAREDELIPLSMFIAVPARPPAAWFGHNLASLNRLLPELHLRGLAGVTKALGLRVMCCTEQLGATQWESKALHVHTRFGPLELLTAWTPAHSELATLTYRLRITDAGIADVLHSRRRCAPNADTFWIDTQGHEAMRALQQRIEHGERFAIVGPPARDTDGGTRIPVVRLAPDLSQPSV</sequence>
<organism evidence="1">
    <name type="scientific">hydrothermal vent metagenome</name>
    <dbReference type="NCBI Taxonomy" id="652676"/>
    <lineage>
        <taxon>unclassified sequences</taxon>
        <taxon>metagenomes</taxon>
        <taxon>ecological metagenomes</taxon>
    </lineage>
</organism>